<dbReference type="InterPro" id="IPR007248">
    <property type="entry name" value="Mpv17_PMP22"/>
</dbReference>
<evidence type="ECO:0000256" key="2">
    <source>
        <dbReference type="ARBA" id="ARBA00006824"/>
    </source>
</evidence>
<comment type="subcellular location">
    <subcellularLocation>
        <location evidence="1">Membrane</location>
        <topology evidence="1">Multi-pass membrane protein</topology>
    </subcellularLocation>
</comment>
<evidence type="ECO:0000256" key="1">
    <source>
        <dbReference type="ARBA" id="ARBA00004141"/>
    </source>
</evidence>
<dbReference type="GO" id="GO:0016020">
    <property type="term" value="C:membrane"/>
    <property type="evidence" value="ECO:0007669"/>
    <property type="project" value="UniProtKB-SubCell"/>
</dbReference>
<accession>A0A0V0GBS9</accession>
<dbReference type="PANTHER" id="PTHR11266:SF8">
    <property type="entry name" value="MPV17-LIKE PROTEIN 2"/>
    <property type="match status" value="1"/>
</dbReference>
<dbReference type="Pfam" id="PF04117">
    <property type="entry name" value="Mpv17_PMP22"/>
    <property type="match status" value="1"/>
</dbReference>
<dbReference type="GO" id="GO:0005739">
    <property type="term" value="C:mitochondrion"/>
    <property type="evidence" value="ECO:0007669"/>
    <property type="project" value="TreeGrafter"/>
</dbReference>
<evidence type="ECO:0000256" key="3">
    <source>
        <dbReference type="ARBA" id="ARBA00022692"/>
    </source>
</evidence>
<dbReference type="GO" id="GO:0061668">
    <property type="term" value="P:mitochondrial ribosome assembly"/>
    <property type="evidence" value="ECO:0007669"/>
    <property type="project" value="TreeGrafter"/>
</dbReference>
<proteinExistence type="inferred from homology"/>
<reference evidence="7" key="1">
    <citation type="journal article" date="2018" name="J. Proteomics">
        <title>Exploring the molecular complexity of Triatoma dimidiata sialome.</title>
        <authorList>
            <person name="Santiago P.B."/>
            <person name="de Araujo C.N."/>
            <person name="Charneau S."/>
            <person name="Bastos I.M.D."/>
            <person name="Assumpcao T.C.F."/>
            <person name="Queiroz R.M.L."/>
            <person name="Praca Y.R."/>
            <person name="Cordeiro T.M."/>
            <person name="Garcia C.H.S."/>
            <person name="da Silva I.G."/>
            <person name="Raiol T."/>
            <person name="Motta F.N."/>
            <person name="de Araujo Oliveira J.V."/>
            <person name="de Sousa M.V."/>
            <person name="Ribeiro J.M.C."/>
            <person name="de Santana J.M."/>
        </authorList>
    </citation>
    <scope>NUCLEOTIDE SEQUENCE</scope>
    <source>
        <strain evidence="7">Santander</strain>
        <tissue evidence="7">Salivary glands</tissue>
    </source>
</reference>
<sequence>MSIFLGRLVGGFDKLRRLRDIMFSGKYLLVTNVGISVSLSGVGDIIEQSYMIASDQQEEWDRIRTHHMSISGLTIGILCHNWYNFLDHRLPGRTLKIVLKKVLIDQVVFSPVSITVFFLTLGLLENSNADTIGREIITKGKLLYTAEWMVWPPAQVVNFYLLPNKYRVFYDNLISLGYDIYTSHVKHDLEEKQL</sequence>
<keyword evidence="4" id="KW-1133">Transmembrane helix</keyword>
<evidence type="ECO:0000256" key="4">
    <source>
        <dbReference type="ARBA" id="ARBA00022989"/>
    </source>
</evidence>
<evidence type="ECO:0000256" key="5">
    <source>
        <dbReference type="ARBA" id="ARBA00023136"/>
    </source>
</evidence>
<keyword evidence="5" id="KW-0472">Membrane</keyword>
<evidence type="ECO:0000313" key="7">
    <source>
        <dbReference type="EMBL" id="JAP04810.1"/>
    </source>
</evidence>
<keyword evidence="3" id="KW-0812">Transmembrane</keyword>
<name>A0A0V0GBS9_TRIDM</name>
<organism evidence="7">
    <name type="scientific">Triatoma dimidiata</name>
    <name type="common">Kissing bug</name>
    <name type="synonym">Meccus dimidiatus</name>
    <dbReference type="NCBI Taxonomy" id="72491"/>
    <lineage>
        <taxon>Eukaryota</taxon>
        <taxon>Metazoa</taxon>
        <taxon>Ecdysozoa</taxon>
        <taxon>Arthropoda</taxon>
        <taxon>Hexapoda</taxon>
        <taxon>Insecta</taxon>
        <taxon>Pterygota</taxon>
        <taxon>Neoptera</taxon>
        <taxon>Paraneoptera</taxon>
        <taxon>Hemiptera</taxon>
        <taxon>Heteroptera</taxon>
        <taxon>Panheteroptera</taxon>
        <taxon>Cimicomorpha</taxon>
        <taxon>Reduviidae</taxon>
        <taxon>Triatominae</taxon>
        <taxon>Triatoma</taxon>
    </lineage>
</organism>
<protein>
    <submittedName>
        <fullName evidence="7">Putative conserved plasma membrane protein</fullName>
    </submittedName>
</protein>
<dbReference type="AlphaFoldDB" id="A0A0V0GBS9"/>
<dbReference type="EMBL" id="GECL01001314">
    <property type="protein sequence ID" value="JAP04810.1"/>
    <property type="molecule type" value="Transcribed_RNA"/>
</dbReference>
<dbReference type="PANTHER" id="PTHR11266">
    <property type="entry name" value="PEROXISOMAL MEMBRANE PROTEIN 2, PXMP2 MPV17"/>
    <property type="match status" value="1"/>
</dbReference>
<comment type="similarity">
    <text evidence="2 6">Belongs to the peroxisomal membrane protein PXMP2/4 family.</text>
</comment>
<evidence type="ECO:0000256" key="6">
    <source>
        <dbReference type="RuleBase" id="RU363053"/>
    </source>
</evidence>